<dbReference type="EMBL" id="JAIXMP010000020">
    <property type="protein sequence ID" value="KAI9257228.1"/>
    <property type="molecule type" value="Genomic_DNA"/>
</dbReference>
<organism evidence="2 3">
    <name type="scientific">Phascolomyces articulosus</name>
    <dbReference type="NCBI Taxonomy" id="60185"/>
    <lineage>
        <taxon>Eukaryota</taxon>
        <taxon>Fungi</taxon>
        <taxon>Fungi incertae sedis</taxon>
        <taxon>Mucoromycota</taxon>
        <taxon>Mucoromycotina</taxon>
        <taxon>Mucoromycetes</taxon>
        <taxon>Mucorales</taxon>
        <taxon>Lichtheimiaceae</taxon>
        <taxon>Phascolomyces</taxon>
    </lineage>
</organism>
<feature type="transmembrane region" description="Helical" evidence="1">
    <location>
        <begin position="49"/>
        <end position="70"/>
    </location>
</feature>
<dbReference type="Proteomes" id="UP001209540">
    <property type="component" value="Unassembled WGS sequence"/>
</dbReference>
<evidence type="ECO:0008006" key="4">
    <source>
        <dbReference type="Google" id="ProtNLM"/>
    </source>
</evidence>
<dbReference type="PROSITE" id="PS51257">
    <property type="entry name" value="PROKAR_LIPOPROTEIN"/>
    <property type="match status" value="1"/>
</dbReference>
<keyword evidence="3" id="KW-1185">Reference proteome</keyword>
<feature type="transmembrane region" description="Helical" evidence="1">
    <location>
        <begin position="82"/>
        <end position="104"/>
    </location>
</feature>
<accession>A0AAD5JVZ9</accession>
<feature type="non-terminal residue" evidence="2">
    <location>
        <position position="238"/>
    </location>
</feature>
<name>A0AAD5JVZ9_9FUNG</name>
<protein>
    <recommendedName>
        <fullName evidence="4">RGS domain-containing protein</fullName>
    </recommendedName>
</protein>
<feature type="transmembrane region" description="Helical" evidence="1">
    <location>
        <begin position="124"/>
        <end position="142"/>
    </location>
</feature>
<dbReference type="AlphaFoldDB" id="A0AAD5JVZ9"/>
<sequence length="238" mass="27949">MRHKNFDSFDANIGLPIFTTSLIIIITACAISEATYLSTKRCHASWGNYLVMAGLSFFFIVVIPVIWWRLRNYKDEHGIRNEILIQCIVSIPCIVMFMIWIIVFEPTYSETPSVIRTVFIPGNWGVIMTTIGHFFFILRPLVRSYQKDENITITDDYGERDDEDHYRQQQQQRRRRLGSTIDQLFDSTTPHYEMTKNALEQALEDPDAMKILKELATKDFSVENILFYGEYLKLRRKI</sequence>
<keyword evidence="1" id="KW-0472">Membrane</keyword>
<gene>
    <name evidence="2" type="ORF">BDA99DRAFT_441542</name>
</gene>
<reference evidence="2" key="1">
    <citation type="journal article" date="2022" name="IScience">
        <title>Evolution of zygomycete secretomes and the origins of terrestrial fungal ecologies.</title>
        <authorList>
            <person name="Chang Y."/>
            <person name="Wang Y."/>
            <person name="Mondo S."/>
            <person name="Ahrendt S."/>
            <person name="Andreopoulos W."/>
            <person name="Barry K."/>
            <person name="Beard J."/>
            <person name="Benny G.L."/>
            <person name="Blankenship S."/>
            <person name="Bonito G."/>
            <person name="Cuomo C."/>
            <person name="Desiro A."/>
            <person name="Gervers K.A."/>
            <person name="Hundley H."/>
            <person name="Kuo A."/>
            <person name="LaButti K."/>
            <person name="Lang B.F."/>
            <person name="Lipzen A."/>
            <person name="O'Donnell K."/>
            <person name="Pangilinan J."/>
            <person name="Reynolds N."/>
            <person name="Sandor L."/>
            <person name="Smith M.E."/>
            <person name="Tsang A."/>
            <person name="Grigoriev I.V."/>
            <person name="Stajich J.E."/>
            <person name="Spatafora J.W."/>
        </authorList>
    </citation>
    <scope>NUCLEOTIDE SEQUENCE</scope>
    <source>
        <strain evidence="2">RSA 2281</strain>
    </source>
</reference>
<reference evidence="2" key="2">
    <citation type="submission" date="2023-02" db="EMBL/GenBank/DDBJ databases">
        <authorList>
            <consortium name="DOE Joint Genome Institute"/>
            <person name="Mondo S.J."/>
            <person name="Chang Y."/>
            <person name="Wang Y."/>
            <person name="Ahrendt S."/>
            <person name="Andreopoulos W."/>
            <person name="Barry K."/>
            <person name="Beard J."/>
            <person name="Benny G.L."/>
            <person name="Blankenship S."/>
            <person name="Bonito G."/>
            <person name="Cuomo C."/>
            <person name="Desiro A."/>
            <person name="Gervers K.A."/>
            <person name="Hundley H."/>
            <person name="Kuo A."/>
            <person name="LaButti K."/>
            <person name="Lang B.F."/>
            <person name="Lipzen A."/>
            <person name="O'Donnell K."/>
            <person name="Pangilinan J."/>
            <person name="Reynolds N."/>
            <person name="Sandor L."/>
            <person name="Smith M.W."/>
            <person name="Tsang A."/>
            <person name="Grigoriev I.V."/>
            <person name="Stajich J.E."/>
            <person name="Spatafora J.W."/>
        </authorList>
    </citation>
    <scope>NUCLEOTIDE SEQUENCE</scope>
    <source>
        <strain evidence="2">RSA 2281</strain>
    </source>
</reference>
<keyword evidence="1" id="KW-1133">Transmembrane helix</keyword>
<evidence type="ECO:0000313" key="3">
    <source>
        <dbReference type="Proteomes" id="UP001209540"/>
    </source>
</evidence>
<evidence type="ECO:0000313" key="2">
    <source>
        <dbReference type="EMBL" id="KAI9257228.1"/>
    </source>
</evidence>
<evidence type="ECO:0000256" key="1">
    <source>
        <dbReference type="SAM" id="Phobius"/>
    </source>
</evidence>
<comment type="caution">
    <text evidence="2">The sequence shown here is derived from an EMBL/GenBank/DDBJ whole genome shotgun (WGS) entry which is preliminary data.</text>
</comment>
<keyword evidence="1" id="KW-0812">Transmembrane</keyword>
<feature type="transmembrane region" description="Helical" evidence="1">
    <location>
        <begin position="12"/>
        <end position="37"/>
    </location>
</feature>
<proteinExistence type="predicted"/>